<dbReference type="AlphaFoldDB" id="A0A5Q0M390"/>
<gene>
    <name evidence="1" type="ORF">GFK26_14755</name>
</gene>
<sequence length="295" mass="31788">MRWSRVHSPAIELRRPKRRPAFALTATVLLLCAALAGCAGPGGRSTSQPWIKKSQLTTLPGSTVQVVVPSIGVEVESDPDASFKRMRVIGAGMAAIPGVGILGAMALGGATGAANKSYQDSLQQEIQSRSTLYLAVMGNYELAPLLSPRLEKALRTSPNYQGATYREPASSMFRGSPLNPDSAQTVVEGWANVSDDEDEAVVRANVRIASPDKRTLWHEYSYRSTVNLADLVGPSLKQELRGKDANTQRSTRRALWLADQGKLLQAGLTKATADIAMRIAYDLGAPWPEDENNAD</sequence>
<dbReference type="EMBL" id="CP045644">
    <property type="protein sequence ID" value="QFZ83926.1"/>
    <property type="molecule type" value="Genomic_DNA"/>
</dbReference>
<name>A0A5Q0M390_VARPD</name>
<protein>
    <submittedName>
        <fullName evidence="1">Uncharacterized protein</fullName>
    </submittedName>
</protein>
<evidence type="ECO:0000313" key="1">
    <source>
        <dbReference type="EMBL" id="QFZ83926.1"/>
    </source>
</evidence>
<evidence type="ECO:0000313" key="2">
    <source>
        <dbReference type="Proteomes" id="UP000326780"/>
    </source>
</evidence>
<dbReference type="Proteomes" id="UP000326780">
    <property type="component" value="Chromosome"/>
</dbReference>
<dbReference type="RefSeq" id="WP_153282587.1">
    <property type="nucleotide sequence ID" value="NZ_CP045644.1"/>
</dbReference>
<accession>A0A5Q0M390</accession>
<proteinExistence type="predicted"/>
<reference evidence="1 2" key="1">
    <citation type="submission" date="2019-10" db="EMBL/GenBank/DDBJ databases">
        <title>Complete genome sequence of Variovorax paradoxus 5C-2.</title>
        <authorList>
            <person name="Gogoleva N.E."/>
            <person name="Balkin A.S."/>
        </authorList>
    </citation>
    <scope>NUCLEOTIDE SEQUENCE [LARGE SCALE GENOMIC DNA]</scope>
    <source>
        <strain evidence="1 2">5C-2</strain>
    </source>
</reference>
<organism evidence="1 2">
    <name type="scientific">Variovorax paradoxus</name>
    <dbReference type="NCBI Taxonomy" id="34073"/>
    <lineage>
        <taxon>Bacteria</taxon>
        <taxon>Pseudomonadati</taxon>
        <taxon>Pseudomonadota</taxon>
        <taxon>Betaproteobacteria</taxon>
        <taxon>Burkholderiales</taxon>
        <taxon>Comamonadaceae</taxon>
        <taxon>Variovorax</taxon>
    </lineage>
</organism>